<name>A0AAI9SUJ6_9ASCO</name>
<gene>
    <name evidence="2" type="ORF">KGF56_004212</name>
</gene>
<dbReference type="EMBL" id="JAHUZD010000139">
    <property type="protein sequence ID" value="KAI3402959.2"/>
    <property type="molecule type" value="Genomic_DNA"/>
</dbReference>
<evidence type="ECO:0000313" key="2">
    <source>
        <dbReference type="EMBL" id="KAI3402959.2"/>
    </source>
</evidence>
<dbReference type="GO" id="GO:0045944">
    <property type="term" value="P:positive regulation of transcription by RNA polymerase II"/>
    <property type="evidence" value="ECO:0007669"/>
    <property type="project" value="TreeGrafter"/>
</dbReference>
<feature type="compositionally biased region" description="Polar residues" evidence="1">
    <location>
        <begin position="86"/>
        <end position="130"/>
    </location>
</feature>
<sequence length="541" mass="58686">MIKPKGRPATQCLHCRDNRKIKNLHILCTCGKKGKSATSHSAGCACHKTNHCTCAANVQGNKKNKDSIDNGKLKSLLENEFGKWSNSISSQTASNPSDTSPGSITTSSYQTISPGSAATSFSTHPSTLQENSHNNNNNNNSSNNNNNSSNNNNNNSNNNNNNNSSNNQQSSSHQNVSSVGNRELSHDFVIEDVLIPFDTRDGLFDFGKHGSFGGNHTDKSTSVVNENNGQTNGGSKTQNSNGGAGGISISNGDQESFHLSPGEIEVVDHMFPLFPLVGTQSFDNENQPLSGVPQEIRKTITHQPTPMRRNVGSHDNTFSSQSSLQSVAENSFPNHSYQHSRPKRPESVLSIASNSSARSLDFLGANYLNYNNPFLNGGVPLVSNSTAYPPSGGIDELGASNLNCDEHGSNGHHQFGKTGLGSNKFGSQLSKIESQMYTDSFDQALEQPSFKNEDKCGENQRVLSSSSSIPNFYNVNEPKSSLSVVDLQYGSGAEMLYANDVSSVSQYDTNKMSFYDDIPFHRDFMMPEMTKQPEDEKNNIQ</sequence>
<dbReference type="RefSeq" id="XP_049178706.1">
    <property type="nucleotide sequence ID" value="XM_049325627.1"/>
</dbReference>
<feature type="region of interest" description="Disordered" evidence="1">
    <location>
        <begin position="86"/>
        <end position="180"/>
    </location>
</feature>
<dbReference type="PANTHER" id="PTHR28088:SF5">
    <property type="entry name" value="TRANSCRIPTIONAL ACTIVATOR HAA1-RELATED"/>
    <property type="match status" value="1"/>
</dbReference>
<dbReference type="InterPro" id="IPR051763">
    <property type="entry name" value="Copper_Homeo_Regul"/>
</dbReference>
<dbReference type="GO" id="GO:0000981">
    <property type="term" value="F:DNA-binding transcription factor activity, RNA polymerase II-specific"/>
    <property type="evidence" value="ECO:0007669"/>
    <property type="project" value="TreeGrafter"/>
</dbReference>
<dbReference type="GO" id="GO:0000978">
    <property type="term" value="F:RNA polymerase II cis-regulatory region sequence-specific DNA binding"/>
    <property type="evidence" value="ECO:0007669"/>
    <property type="project" value="TreeGrafter"/>
</dbReference>
<dbReference type="GO" id="GO:0005634">
    <property type="term" value="C:nucleus"/>
    <property type="evidence" value="ECO:0007669"/>
    <property type="project" value="TreeGrafter"/>
</dbReference>
<feature type="compositionally biased region" description="Polar residues" evidence="1">
    <location>
        <begin position="313"/>
        <end position="327"/>
    </location>
</feature>
<organism evidence="2 3">
    <name type="scientific">Candida oxycetoniae</name>
    <dbReference type="NCBI Taxonomy" id="497107"/>
    <lineage>
        <taxon>Eukaryota</taxon>
        <taxon>Fungi</taxon>
        <taxon>Dikarya</taxon>
        <taxon>Ascomycota</taxon>
        <taxon>Saccharomycotina</taxon>
        <taxon>Pichiomycetes</taxon>
        <taxon>Debaryomycetaceae</taxon>
        <taxon>Candida/Lodderomyces clade</taxon>
        <taxon>Candida</taxon>
    </lineage>
</organism>
<dbReference type="GO" id="GO:0006879">
    <property type="term" value="P:intracellular iron ion homeostasis"/>
    <property type="evidence" value="ECO:0007669"/>
    <property type="project" value="TreeGrafter"/>
</dbReference>
<evidence type="ECO:0000313" key="3">
    <source>
        <dbReference type="Proteomes" id="UP001202479"/>
    </source>
</evidence>
<feature type="region of interest" description="Disordered" evidence="1">
    <location>
        <begin position="213"/>
        <end position="257"/>
    </location>
</feature>
<accession>A0AAI9SUJ6</accession>
<reference evidence="2" key="1">
    <citation type="journal article" date="2022" name="DNA Res.">
        <title>Genome analysis of five recently described species of the CUG-Ser clade uncovers Candida theae as a new hybrid lineage with pathogenic potential in the Candida parapsilosis species complex.</title>
        <authorList>
            <person name="Mixao V."/>
            <person name="Del Olmo V."/>
            <person name="Hegedusova E."/>
            <person name="Saus E."/>
            <person name="Pryszcz L."/>
            <person name="Cillingova A."/>
            <person name="Nosek J."/>
            <person name="Gabaldon T."/>
        </authorList>
    </citation>
    <scope>NUCLEOTIDE SEQUENCE</scope>
    <source>
        <strain evidence="2">CBS 10844</strain>
    </source>
</reference>
<proteinExistence type="predicted"/>
<dbReference type="GO" id="GO:0006878">
    <property type="term" value="P:intracellular copper ion homeostasis"/>
    <property type="evidence" value="ECO:0007669"/>
    <property type="project" value="TreeGrafter"/>
</dbReference>
<keyword evidence="3" id="KW-1185">Reference proteome</keyword>
<evidence type="ECO:0000256" key="1">
    <source>
        <dbReference type="SAM" id="MobiDB-lite"/>
    </source>
</evidence>
<feature type="region of interest" description="Disordered" evidence="1">
    <location>
        <begin position="301"/>
        <end position="327"/>
    </location>
</feature>
<dbReference type="PANTHER" id="PTHR28088">
    <property type="entry name" value="TRANSCRIPTIONAL ACTIVATOR HAA1-RELATED"/>
    <property type="match status" value="1"/>
</dbReference>
<comment type="caution">
    <text evidence="2">The sequence shown here is derived from an EMBL/GenBank/DDBJ whole genome shotgun (WGS) entry which is preliminary data.</text>
</comment>
<dbReference type="GeneID" id="73381827"/>
<dbReference type="AlphaFoldDB" id="A0AAI9SUJ6"/>
<protein>
    <submittedName>
        <fullName evidence="2">HAA1</fullName>
    </submittedName>
</protein>
<feature type="compositionally biased region" description="Low complexity" evidence="1">
    <location>
        <begin position="131"/>
        <end position="179"/>
    </location>
</feature>
<dbReference type="Proteomes" id="UP001202479">
    <property type="component" value="Unassembled WGS sequence"/>
</dbReference>
<feature type="compositionally biased region" description="Polar residues" evidence="1">
    <location>
        <begin position="220"/>
        <end position="238"/>
    </location>
</feature>
<dbReference type="GO" id="GO:0005507">
    <property type="term" value="F:copper ion binding"/>
    <property type="evidence" value="ECO:0007669"/>
    <property type="project" value="TreeGrafter"/>
</dbReference>